<comment type="caution">
    <text evidence="1">The sequence shown here is derived from an EMBL/GenBank/DDBJ whole genome shotgun (WGS) entry which is preliminary data.</text>
</comment>
<sequence>MKLALFFISELYVMDMEVQICMGEGRHPSFLFLIPQGNLLYSKQQSLSN</sequence>
<gene>
    <name evidence="1" type="ORF">M6B38_331150</name>
</gene>
<proteinExistence type="predicted"/>
<accession>A0AAX6H3J6</accession>
<evidence type="ECO:0000313" key="2">
    <source>
        <dbReference type="Proteomes" id="UP001140949"/>
    </source>
</evidence>
<evidence type="ECO:0000313" key="1">
    <source>
        <dbReference type="EMBL" id="KAJ6835382.1"/>
    </source>
</evidence>
<dbReference type="AlphaFoldDB" id="A0AAX6H3J6"/>
<organism evidence="1 2">
    <name type="scientific">Iris pallida</name>
    <name type="common">Sweet iris</name>
    <dbReference type="NCBI Taxonomy" id="29817"/>
    <lineage>
        <taxon>Eukaryota</taxon>
        <taxon>Viridiplantae</taxon>
        <taxon>Streptophyta</taxon>
        <taxon>Embryophyta</taxon>
        <taxon>Tracheophyta</taxon>
        <taxon>Spermatophyta</taxon>
        <taxon>Magnoliopsida</taxon>
        <taxon>Liliopsida</taxon>
        <taxon>Asparagales</taxon>
        <taxon>Iridaceae</taxon>
        <taxon>Iridoideae</taxon>
        <taxon>Irideae</taxon>
        <taxon>Iris</taxon>
    </lineage>
</organism>
<name>A0AAX6H3J6_IRIPA</name>
<reference evidence="1" key="2">
    <citation type="submission" date="2023-04" db="EMBL/GenBank/DDBJ databases">
        <authorList>
            <person name="Bruccoleri R.E."/>
            <person name="Oakeley E.J."/>
            <person name="Faust A.-M."/>
            <person name="Dessus-Babus S."/>
            <person name="Altorfer M."/>
            <person name="Burckhardt D."/>
            <person name="Oertli M."/>
            <person name="Naumann U."/>
            <person name="Petersen F."/>
            <person name="Wong J."/>
        </authorList>
    </citation>
    <scope>NUCLEOTIDE SEQUENCE</scope>
    <source>
        <strain evidence="1">GSM-AAB239-AS_SAM_17_03QT</strain>
        <tissue evidence="1">Leaf</tissue>
    </source>
</reference>
<dbReference type="Proteomes" id="UP001140949">
    <property type="component" value="Unassembled WGS sequence"/>
</dbReference>
<protein>
    <submittedName>
        <fullName evidence="1">Uncharacterized protein</fullName>
    </submittedName>
</protein>
<dbReference type="EMBL" id="JANAVB010013400">
    <property type="protein sequence ID" value="KAJ6835382.1"/>
    <property type="molecule type" value="Genomic_DNA"/>
</dbReference>
<reference evidence="1" key="1">
    <citation type="journal article" date="2023" name="GigaByte">
        <title>Genome assembly of the bearded iris, Iris pallida Lam.</title>
        <authorList>
            <person name="Bruccoleri R.E."/>
            <person name="Oakeley E.J."/>
            <person name="Faust A.M.E."/>
            <person name="Altorfer M."/>
            <person name="Dessus-Babus S."/>
            <person name="Burckhardt D."/>
            <person name="Oertli M."/>
            <person name="Naumann U."/>
            <person name="Petersen F."/>
            <person name="Wong J."/>
        </authorList>
    </citation>
    <scope>NUCLEOTIDE SEQUENCE</scope>
    <source>
        <strain evidence="1">GSM-AAB239-AS_SAM_17_03QT</strain>
    </source>
</reference>
<keyword evidence="2" id="KW-1185">Reference proteome</keyword>